<proteinExistence type="inferred from homology"/>
<dbReference type="Pfam" id="PF04643">
    <property type="entry name" value="Motilin_assoc"/>
    <property type="match status" value="1"/>
</dbReference>
<dbReference type="GO" id="GO:0060124">
    <property type="term" value="P:positive regulation of growth hormone secretion"/>
    <property type="evidence" value="ECO:0007669"/>
    <property type="project" value="TreeGrafter"/>
</dbReference>
<evidence type="ECO:0000256" key="7">
    <source>
        <dbReference type="ARBA" id="ARBA00023288"/>
    </source>
</evidence>
<dbReference type="InterPro" id="IPR006737">
    <property type="entry name" value="Motilin_assoc"/>
</dbReference>
<dbReference type="InterPro" id="IPR005441">
    <property type="entry name" value="Preproghrelin"/>
</dbReference>
<comment type="subcellular location">
    <subcellularLocation>
        <location evidence="1">Secreted</location>
    </subcellularLocation>
</comment>
<dbReference type="Proteomes" id="UP000261540">
    <property type="component" value="Unplaced"/>
</dbReference>
<accession>A0A3B3QXZ7</accession>
<evidence type="ECO:0000256" key="1">
    <source>
        <dbReference type="ARBA" id="ARBA00004613"/>
    </source>
</evidence>
<keyword evidence="5 9" id="KW-0732">Signal</keyword>
<keyword evidence="4" id="KW-0372">Hormone</keyword>
<feature type="chain" id="PRO_5017483352" evidence="9">
    <location>
        <begin position="27"/>
        <end position="100"/>
    </location>
</feature>
<name>A0A3B3QXZ7_9TELE</name>
<evidence type="ECO:0000256" key="5">
    <source>
        <dbReference type="ARBA" id="ARBA00022729"/>
    </source>
</evidence>
<comment type="similarity">
    <text evidence="2">Belongs to the motilin family.</text>
</comment>
<keyword evidence="3" id="KW-0964">Secreted</keyword>
<dbReference type="AlphaFoldDB" id="A0A3B3QXZ7"/>
<dbReference type="GO" id="GO:0001696">
    <property type="term" value="P:gastric acid secretion"/>
    <property type="evidence" value="ECO:0007669"/>
    <property type="project" value="TreeGrafter"/>
</dbReference>
<dbReference type="STRING" id="1676925.ENSPKIP00000010520"/>
<keyword evidence="7" id="KW-0449">Lipoprotein</keyword>
<dbReference type="GO" id="GO:0016608">
    <property type="term" value="F:growth hormone-releasing hormone activity"/>
    <property type="evidence" value="ECO:0007669"/>
    <property type="project" value="InterPro"/>
</dbReference>
<keyword evidence="6" id="KW-0027">Amidation</keyword>
<dbReference type="GO" id="GO:0031768">
    <property type="term" value="F:ghrelin receptor binding"/>
    <property type="evidence" value="ECO:0007669"/>
    <property type="project" value="TreeGrafter"/>
</dbReference>
<dbReference type="GO" id="GO:0005615">
    <property type="term" value="C:extracellular space"/>
    <property type="evidence" value="ECO:0007669"/>
    <property type="project" value="TreeGrafter"/>
</dbReference>
<feature type="signal peptide" evidence="9">
    <location>
        <begin position="1"/>
        <end position="26"/>
    </location>
</feature>
<dbReference type="GO" id="GO:0050728">
    <property type="term" value="P:negative regulation of inflammatory response"/>
    <property type="evidence" value="ECO:0007669"/>
    <property type="project" value="TreeGrafter"/>
</dbReference>
<feature type="compositionally biased region" description="Polar residues" evidence="8">
    <location>
        <begin position="27"/>
        <end position="36"/>
    </location>
</feature>
<dbReference type="PANTHER" id="PTHR14122">
    <property type="entry name" value="GHRELIN PRECURSOR"/>
    <property type="match status" value="1"/>
</dbReference>
<protein>
    <submittedName>
        <fullName evidence="11">Ghrelin/obestatin prepropeptide</fullName>
    </submittedName>
</protein>
<feature type="domain" description="Motilin/ghrelin-associated peptide" evidence="10">
    <location>
        <begin position="66"/>
        <end position="98"/>
    </location>
</feature>
<dbReference type="GeneTree" id="ENSGT01010000222866"/>
<feature type="compositionally biased region" description="Basic residues" evidence="8">
    <location>
        <begin position="37"/>
        <end position="46"/>
    </location>
</feature>
<evidence type="ECO:0000256" key="3">
    <source>
        <dbReference type="ARBA" id="ARBA00022525"/>
    </source>
</evidence>
<evidence type="ECO:0000256" key="6">
    <source>
        <dbReference type="ARBA" id="ARBA00022815"/>
    </source>
</evidence>
<evidence type="ECO:0000313" key="12">
    <source>
        <dbReference type="Proteomes" id="UP000261540"/>
    </source>
</evidence>
<keyword evidence="12" id="KW-1185">Reference proteome</keyword>
<evidence type="ECO:0000256" key="9">
    <source>
        <dbReference type="SAM" id="SignalP"/>
    </source>
</evidence>
<dbReference type="Ensembl" id="ENSPKIT00000034653.1">
    <property type="protein sequence ID" value="ENSPKIP00000010520.1"/>
    <property type="gene ID" value="ENSPKIG00000025212.1"/>
</dbReference>
<sequence>MQLKKQIAYGIMFICILALWTDSAQAGSSFLSPSQKPQKKPVRVGKRFSEGLPPPFETLEGENKHFTFPFEMGITMNEEEFQEYGNVLQTIVQEVLTDGP</sequence>
<reference evidence="11" key="2">
    <citation type="submission" date="2025-09" db="UniProtKB">
        <authorList>
            <consortium name="Ensembl"/>
        </authorList>
    </citation>
    <scope>IDENTIFICATION</scope>
</reference>
<feature type="region of interest" description="Disordered" evidence="8">
    <location>
        <begin position="27"/>
        <end position="55"/>
    </location>
</feature>
<dbReference type="PANTHER" id="PTHR14122:SF1">
    <property type="entry name" value="APPETITE-REGULATING HORMONE"/>
    <property type="match status" value="1"/>
</dbReference>
<organism evidence="11 12">
    <name type="scientific">Paramormyrops kingsleyae</name>
    <dbReference type="NCBI Taxonomy" id="1676925"/>
    <lineage>
        <taxon>Eukaryota</taxon>
        <taxon>Metazoa</taxon>
        <taxon>Chordata</taxon>
        <taxon>Craniata</taxon>
        <taxon>Vertebrata</taxon>
        <taxon>Euteleostomi</taxon>
        <taxon>Actinopterygii</taxon>
        <taxon>Neopterygii</taxon>
        <taxon>Teleostei</taxon>
        <taxon>Osteoglossocephala</taxon>
        <taxon>Osteoglossomorpha</taxon>
        <taxon>Osteoglossiformes</taxon>
        <taxon>Mormyridae</taxon>
        <taxon>Paramormyrops</taxon>
    </lineage>
</organism>
<evidence type="ECO:0000313" key="11">
    <source>
        <dbReference type="Ensembl" id="ENSPKIP00000010520.1"/>
    </source>
</evidence>
<evidence type="ECO:0000256" key="8">
    <source>
        <dbReference type="SAM" id="MobiDB-lite"/>
    </source>
</evidence>
<evidence type="ECO:0000259" key="10">
    <source>
        <dbReference type="Pfam" id="PF04643"/>
    </source>
</evidence>
<evidence type="ECO:0000256" key="4">
    <source>
        <dbReference type="ARBA" id="ARBA00022702"/>
    </source>
</evidence>
<dbReference type="GO" id="GO:0032095">
    <property type="term" value="P:regulation of response to food"/>
    <property type="evidence" value="ECO:0007669"/>
    <property type="project" value="TreeGrafter"/>
</dbReference>
<evidence type="ECO:0000256" key="2">
    <source>
        <dbReference type="ARBA" id="ARBA00006473"/>
    </source>
</evidence>
<reference evidence="11" key="1">
    <citation type="submission" date="2025-08" db="UniProtKB">
        <authorList>
            <consortium name="Ensembl"/>
        </authorList>
    </citation>
    <scope>IDENTIFICATION</scope>
</reference>